<dbReference type="Proteomes" id="UP000054007">
    <property type="component" value="Unassembled WGS sequence"/>
</dbReference>
<evidence type="ECO:0000313" key="3">
    <source>
        <dbReference type="EMBL" id="KIY62588.1"/>
    </source>
</evidence>
<dbReference type="AlphaFoldDB" id="A0A0D7AW17"/>
<dbReference type="EMBL" id="KN880768">
    <property type="protein sequence ID" value="KIY62588.1"/>
    <property type="molecule type" value="Genomic_DNA"/>
</dbReference>
<keyword evidence="4" id="KW-1185">Reference proteome</keyword>
<dbReference type="Pfam" id="PF18759">
    <property type="entry name" value="Plavaka"/>
    <property type="match status" value="1"/>
</dbReference>
<proteinExistence type="predicted"/>
<sequence length="889" mass="100936">MAPHLRTFNCSVCHRPCHSQGGLLRHKNAMHREVTQEPDEDGDEAPPAEFAPFDDRISFDFAHFHFVEQQHSTAAIEKAMNMQAALLAKNGVDPANFQWSSADDMYKTIDELDIGAVEWQTFRFRYTGPLPPNPPKWMTDEYELITRDSLKVLRMQLACRDFDGHIHYSPYRQFKPDGTRVFSDLMSGDWAWSQCNIIMKNPALKGTGFIPVIGGSDKTTVSTATGNQAYHPFYQGIGNLDNTSRRAHNQGIIPTAFLPIPKVPKEVQQTKEYQTFTRQLYHACLALIFEPLRPGMTTPEVVQCPDRHFRRAIFGLGPYIADYPEQVLLSCVVSNWCPKCTARPENLDHDPDAILRTHEAAEFLIENFDPGIIWSDYGVRSDVEPFTVNFPRANIHELLSPDLLHQLIKGTFKDHLVEWVNEWLVLEHGEAGALVIIKDIDRRISAVPSFPGLRRFPDGRNFAQWTGNDSKALMKVYLAAVSGYIPPAMVRALSAFMDFCYLVRRNAIDQDALRQIQAKLDEFHHYRRAFIEAGVRDTISLPRQHSLTHYPRSIVLFGSPNGLCSSITESKHIKAVKQPWRRSNHNDPLNQMVQTLTRIDKMAAKVSELRHAGHLEGTTLSYTIRSLEDGFEPTPLAAGNEDSDDEDEDQADENRDMGPVLGLKTFTTIALASTRARGYPSAVNALANHMQQPRLAEALQRYIFEFTYPQLQVPDDVDQLPALPHLKISVFHSAVAKFYAPSDTCGAGGMYRERIRSTPSWQKKYDRRDTVFVVTDIDAPGMEGMLVARVLMFFSFIHNGVYHPCALVHWLLPEEVDPHTGYHVVRYEEIDDERPVQVVGLDAVARGAHLLPIYGSRRLPENFHHSDALNAFRAFYVNRHADHHTHEFI</sequence>
<gene>
    <name evidence="3" type="ORF">CYLTODRAFT_438856</name>
</gene>
<accession>A0A0D7AW17</accession>
<name>A0A0D7AW17_9AGAR</name>
<feature type="compositionally biased region" description="Acidic residues" evidence="1">
    <location>
        <begin position="641"/>
        <end position="651"/>
    </location>
</feature>
<dbReference type="OrthoDB" id="3199698at2759"/>
<reference evidence="3 4" key="1">
    <citation type="journal article" date="2015" name="Fungal Genet. Biol.">
        <title>Evolution of novel wood decay mechanisms in Agaricales revealed by the genome sequences of Fistulina hepatica and Cylindrobasidium torrendii.</title>
        <authorList>
            <person name="Floudas D."/>
            <person name="Held B.W."/>
            <person name="Riley R."/>
            <person name="Nagy L.G."/>
            <person name="Koehler G."/>
            <person name="Ransdell A.S."/>
            <person name="Younus H."/>
            <person name="Chow J."/>
            <person name="Chiniquy J."/>
            <person name="Lipzen A."/>
            <person name="Tritt A."/>
            <person name="Sun H."/>
            <person name="Haridas S."/>
            <person name="LaButti K."/>
            <person name="Ohm R.A."/>
            <person name="Kues U."/>
            <person name="Blanchette R.A."/>
            <person name="Grigoriev I.V."/>
            <person name="Minto R.E."/>
            <person name="Hibbett D.S."/>
        </authorList>
    </citation>
    <scope>NUCLEOTIDE SEQUENCE [LARGE SCALE GENOMIC DNA]</scope>
    <source>
        <strain evidence="3 4">FP15055 ss-10</strain>
    </source>
</reference>
<dbReference type="PROSITE" id="PS00028">
    <property type="entry name" value="ZINC_FINGER_C2H2_1"/>
    <property type="match status" value="1"/>
</dbReference>
<feature type="domain" description="C2H2-type" evidence="2">
    <location>
        <begin position="10"/>
        <end position="31"/>
    </location>
</feature>
<evidence type="ECO:0000256" key="1">
    <source>
        <dbReference type="SAM" id="MobiDB-lite"/>
    </source>
</evidence>
<evidence type="ECO:0000313" key="4">
    <source>
        <dbReference type="Proteomes" id="UP000054007"/>
    </source>
</evidence>
<evidence type="ECO:0000259" key="2">
    <source>
        <dbReference type="PROSITE" id="PS00028"/>
    </source>
</evidence>
<dbReference type="STRING" id="1314674.A0A0D7AW17"/>
<dbReference type="InterPro" id="IPR041078">
    <property type="entry name" value="Plavaka"/>
</dbReference>
<protein>
    <recommendedName>
        <fullName evidence="2">C2H2-type domain-containing protein</fullName>
    </recommendedName>
</protein>
<feature type="region of interest" description="Disordered" evidence="1">
    <location>
        <begin position="631"/>
        <end position="658"/>
    </location>
</feature>
<organism evidence="3 4">
    <name type="scientific">Cylindrobasidium torrendii FP15055 ss-10</name>
    <dbReference type="NCBI Taxonomy" id="1314674"/>
    <lineage>
        <taxon>Eukaryota</taxon>
        <taxon>Fungi</taxon>
        <taxon>Dikarya</taxon>
        <taxon>Basidiomycota</taxon>
        <taxon>Agaricomycotina</taxon>
        <taxon>Agaricomycetes</taxon>
        <taxon>Agaricomycetidae</taxon>
        <taxon>Agaricales</taxon>
        <taxon>Marasmiineae</taxon>
        <taxon>Physalacriaceae</taxon>
        <taxon>Cylindrobasidium</taxon>
    </lineage>
</organism>
<dbReference type="InterPro" id="IPR013087">
    <property type="entry name" value="Znf_C2H2_type"/>
</dbReference>